<proteinExistence type="inferred from homology"/>
<dbReference type="PANTHER" id="PTHR10907:SF47">
    <property type="entry name" value="REGUCALCIN"/>
    <property type="match status" value="1"/>
</dbReference>
<keyword evidence="3" id="KW-0479">Metal-binding</keyword>
<feature type="domain" description="SMP-30/Gluconolactonase/LRE-like region" evidence="4">
    <location>
        <begin position="34"/>
        <end position="271"/>
    </location>
</feature>
<dbReference type="GO" id="GO:0005509">
    <property type="term" value="F:calcium ion binding"/>
    <property type="evidence" value="ECO:0007669"/>
    <property type="project" value="TreeGrafter"/>
</dbReference>
<dbReference type="GO" id="GO:0019853">
    <property type="term" value="P:L-ascorbic acid biosynthetic process"/>
    <property type="evidence" value="ECO:0007669"/>
    <property type="project" value="TreeGrafter"/>
</dbReference>
<evidence type="ECO:0000313" key="5">
    <source>
        <dbReference type="EMBL" id="MTD58721.1"/>
    </source>
</evidence>
<name>A0A6N7ZAF1_9PSEU</name>
<feature type="binding site" evidence="3">
    <location>
        <position position="117"/>
    </location>
    <ligand>
        <name>substrate</name>
    </ligand>
</feature>
<evidence type="ECO:0000256" key="1">
    <source>
        <dbReference type="ARBA" id="ARBA00008853"/>
    </source>
</evidence>
<dbReference type="EMBL" id="WMBA01000075">
    <property type="protein sequence ID" value="MTD58721.1"/>
    <property type="molecule type" value="Genomic_DNA"/>
</dbReference>
<accession>A0A6N7ZAF1</accession>
<feature type="active site" description="Proton donor/acceptor" evidence="2">
    <location>
        <position position="211"/>
    </location>
</feature>
<feature type="binding site" evidence="3">
    <location>
        <position position="161"/>
    </location>
    <ligand>
        <name>a divalent metal cation</name>
        <dbReference type="ChEBI" id="CHEBI:60240"/>
    </ligand>
</feature>
<evidence type="ECO:0000256" key="3">
    <source>
        <dbReference type="PIRSR" id="PIRSR605511-2"/>
    </source>
</evidence>
<keyword evidence="6" id="KW-1185">Reference proteome</keyword>
<comment type="cofactor">
    <cofactor evidence="3">
        <name>Zn(2+)</name>
        <dbReference type="ChEBI" id="CHEBI:29105"/>
    </cofactor>
    <text evidence="3">Binds 1 divalent metal cation per subunit.</text>
</comment>
<sequence>MSPREPTVVVTVAGKHARGVAAEARPVLAATSELGESPLWSETIGLRWLDVPGQRLHTLGPDGKYSCVALSALTTAVELGPGAELLAVTTSGFGWLDPATGHVEQFADVVAEPVTMNDGGIDPKGRCWAGSAVRDGSRRGALYRLDGTEVTTHLDKLSMSNGIDWSPDGRVLYHVDSTAGTVIAWAFDLGSGEVGQPRLLCQVPSETGLPDGLTVDANGDIWLAVWGSGEVWRLDPKTGQTTAIVDVPTECPTSCAFGGPDLSTLYITTARNEGEPGGGLLYAADVPAVGRHPHRFSGGA</sequence>
<dbReference type="PANTHER" id="PTHR10907">
    <property type="entry name" value="REGUCALCIN"/>
    <property type="match status" value="1"/>
</dbReference>
<feature type="binding site" evidence="3">
    <location>
        <position position="211"/>
    </location>
    <ligand>
        <name>a divalent metal cation</name>
        <dbReference type="ChEBI" id="CHEBI:60240"/>
    </ligand>
</feature>
<dbReference type="InterPro" id="IPR011042">
    <property type="entry name" value="6-blade_b-propeller_TolB-like"/>
</dbReference>
<dbReference type="SUPFAM" id="SSF63829">
    <property type="entry name" value="Calcium-dependent phosphotriesterase"/>
    <property type="match status" value="1"/>
</dbReference>
<dbReference type="Pfam" id="PF08450">
    <property type="entry name" value="SGL"/>
    <property type="match status" value="1"/>
</dbReference>
<evidence type="ECO:0000313" key="6">
    <source>
        <dbReference type="Proteomes" id="UP000440096"/>
    </source>
</evidence>
<comment type="caution">
    <text evidence="5">The sequence shown here is derived from an EMBL/GenBank/DDBJ whole genome shotgun (WGS) entry which is preliminary data.</text>
</comment>
<feature type="binding site" evidence="3">
    <location>
        <position position="36"/>
    </location>
    <ligand>
        <name>a divalent metal cation</name>
        <dbReference type="ChEBI" id="CHEBI:60240"/>
    </ligand>
</feature>
<dbReference type="InterPro" id="IPR005511">
    <property type="entry name" value="SMP-30"/>
</dbReference>
<organism evidence="5 6">
    <name type="scientific">Amycolatopsis pithecellobii</name>
    <dbReference type="NCBI Taxonomy" id="664692"/>
    <lineage>
        <taxon>Bacteria</taxon>
        <taxon>Bacillati</taxon>
        <taxon>Actinomycetota</taxon>
        <taxon>Actinomycetes</taxon>
        <taxon>Pseudonocardiales</taxon>
        <taxon>Pseudonocardiaceae</taxon>
        <taxon>Amycolatopsis</taxon>
    </lineage>
</organism>
<dbReference type="AlphaFoldDB" id="A0A6N7ZAF1"/>
<evidence type="ECO:0000259" key="4">
    <source>
        <dbReference type="Pfam" id="PF08450"/>
    </source>
</evidence>
<dbReference type="Gene3D" id="2.120.10.30">
    <property type="entry name" value="TolB, C-terminal domain"/>
    <property type="match status" value="1"/>
</dbReference>
<dbReference type="InterPro" id="IPR013658">
    <property type="entry name" value="SGL"/>
</dbReference>
<gene>
    <name evidence="5" type="ORF">GKO32_32785</name>
</gene>
<comment type="similarity">
    <text evidence="1">Belongs to the SMP-30/CGR1 family.</text>
</comment>
<dbReference type="PRINTS" id="PR01790">
    <property type="entry name" value="SMP30FAMILY"/>
</dbReference>
<feature type="binding site" evidence="3">
    <location>
        <position position="135"/>
    </location>
    <ligand>
        <name>substrate</name>
    </ligand>
</feature>
<protein>
    <recommendedName>
        <fullName evidence="4">SMP-30/Gluconolactonase/LRE-like region domain-containing protein</fullName>
    </recommendedName>
</protein>
<evidence type="ECO:0000256" key="2">
    <source>
        <dbReference type="PIRSR" id="PIRSR605511-1"/>
    </source>
</evidence>
<reference evidence="5 6" key="1">
    <citation type="submission" date="2019-11" db="EMBL/GenBank/DDBJ databases">
        <title>Draft genome of Amycolatopsis RM579.</title>
        <authorList>
            <person name="Duangmal K."/>
            <person name="Mingma R."/>
        </authorList>
    </citation>
    <scope>NUCLEOTIDE SEQUENCE [LARGE SCALE GENOMIC DNA]</scope>
    <source>
        <strain evidence="5 6">RM579</strain>
    </source>
</reference>
<keyword evidence="3" id="KW-0862">Zinc</keyword>
<dbReference type="GO" id="GO:0004341">
    <property type="term" value="F:gluconolactonase activity"/>
    <property type="evidence" value="ECO:0007669"/>
    <property type="project" value="TreeGrafter"/>
</dbReference>
<dbReference type="Proteomes" id="UP000440096">
    <property type="component" value="Unassembled WGS sequence"/>
</dbReference>